<evidence type="ECO:0000313" key="3">
    <source>
        <dbReference type="Proteomes" id="UP000037943"/>
    </source>
</evidence>
<comment type="caution">
    <text evidence="2">The sequence shown here is derived from an EMBL/GenBank/DDBJ whole genome shotgun (WGS) entry which is preliminary data.</text>
</comment>
<dbReference type="Proteomes" id="UP000037943">
    <property type="component" value="Unassembled WGS sequence"/>
</dbReference>
<name>A0ABR5KU60_PSEAV</name>
<dbReference type="EMBL" id="LGLK01000057">
    <property type="protein sequence ID" value="KPC18221.1"/>
    <property type="molecule type" value="Genomic_DNA"/>
</dbReference>
<dbReference type="EMBL" id="LGLK01000057">
    <property type="protein sequence ID" value="KPC17262.1"/>
    <property type="molecule type" value="Genomic_DNA"/>
</dbReference>
<evidence type="ECO:0000313" key="2">
    <source>
        <dbReference type="EMBL" id="KPC18221.1"/>
    </source>
</evidence>
<proteinExistence type="predicted"/>
<evidence type="ECO:0000313" key="1">
    <source>
        <dbReference type="EMBL" id="KPC17262.1"/>
    </source>
</evidence>
<sequence>MLANHVNQGLDHERQWCVEINGLEVFEIDLLTGFEVQQDFHGAPSFFPHFRSAS</sequence>
<keyword evidence="3" id="KW-1185">Reference proteome</keyword>
<reference evidence="2" key="1">
    <citation type="submission" date="2015-07" db="EMBL/GenBank/DDBJ databases">
        <authorList>
            <person name="O'Brien H.E."/>
            <person name="Thakur S."/>
            <person name="Gong Y."/>
            <person name="Wang P.W."/>
            <person name="Guttman D.S."/>
        </authorList>
    </citation>
    <scope>NUCLEOTIDE SEQUENCE</scope>
    <source>
        <strain evidence="2">107</strain>
    </source>
</reference>
<reference evidence="2 3" key="2">
    <citation type="submission" date="2015-10" db="EMBL/GenBank/DDBJ databases">
        <title>Comparative genomics and high-throughput reverse genetic screens identify a new phytobacterial MAMP and an Arabidopsis receptor required for immune elicitation.</title>
        <authorList>
            <person name="Mott G.A."/>
            <person name="Thakur S."/>
            <person name="Wang P.W."/>
            <person name="Desveaux D."/>
            <person name="Guttman D.S."/>
        </authorList>
    </citation>
    <scope>NUCLEOTIDE SEQUENCE [LARGE SCALE GENOMIC DNA]</scope>
    <source>
        <strain evidence="2 3">107</strain>
    </source>
</reference>
<organism evidence="2 3">
    <name type="scientific">Pseudomonas amygdali pv. lachrymans</name>
    <name type="common">Pseudomonas syringae pv. lachrymans</name>
    <dbReference type="NCBI Taxonomy" id="53707"/>
    <lineage>
        <taxon>Bacteria</taxon>
        <taxon>Pseudomonadati</taxon>
        <taxon>Pseudomonadota</taxon>
        <taxon>Gammaproteobacteria</taxon>
        <taxon>Pseudomonadales</taxon>
        <taxon>Pseudomonadaceae</taxon>
        <taxon>Pseudomonas</taxon>
        <taxon>Pseudomonas amygdali</taxon>
    </lineage>
</organism>
<gene>
    <name evidence="1" type="ORF">AC499_0464</name>
    <name evidence="2" type="ORF">AC499_1423</name>
</gene>
<protein>
    <submittedName>
        <fullName evidence="2">Uncharacterized protein</fullName>
    </submittedName>
</protein>
<accession>A0ABR5KU60</accession>